<dbReference type="OrthoDB" id="509089at2759"/>
<sequence>MLPPDDSKSNHASLRQSAQRAPPDFSDLASPPIDWSLKSRALFLSVQPFSICQEALMAPSSVAFDTLSSFARGSQPGPSCQEQFQHALMTWQHPESSLPGAAVSALAGSKAGQAMLDARKAAWQEAFRSLFMALRSGACSAFYLVTAQGTKRPFVAFFGGAGTGGRPHMHAWLSRSTHGARERMRAAPCGLDFSTPLAPRAQAEAAAAKDERIQAELLEIGQKKAPQSAAGVDGKPASLVFFEGASRVHGLFEHLLSEAATSAEHADVPLLISPVPFLGASIQQLQPQLLPSVDTQTAAGAACQGGHRMEVRGLMPPWVLDRLYAVLCDSQDGQYRALLDTDPQTTAFNLGFAADAAYADQQGCKADGYVSPL</sequence>
<dbReference type="eggNOG" id="ENOG502QV9V">
    <property type="taxonomic scope" value="Eukaryota"/>
</dbReference>
<dbReference type="AlphaFoldDB" id="I0Z1J8"/>
<dbReference type="Proteomes" id="UP000007264">
    <property type="component" value="Unassembled WGS sequence"/>
</dbReference>
<dbReference type="GO" id="GO:0005634">
    <property type="term" value="C:nucleus"/>
    <property type="evidence" value="ECO:0007669"/>
    <property type="project" value="UniProtKB-SubCell"/>
</dbReference>
<evidence type="ECO:0000313" key="7">
    <source>
        <dbReference type="Proteomes" id="UP000007264"/>
    </source>
</evidence>
<proteinExistence type="inferred from homology"/>
<comment type="similarity">
    <text evidence="4">Belongs to the DONSON family.</text>
</comment>
<comment type="caution">
    <text evidence="6">The sequence shown here is derived from an EMBL/GenBank/DDBJ whole genome shotgun (WGS) entry which is preliminary data.</text>
</comment>
<dbReference type="RefSeq" id="XP_005649061.1">
    <property type="nucleotide sequence ID" value="XM_005649004.1"/>
</dbReference>
<protein>
    <submittedName>
        <fullName evidence="6">Uncharacterized protein</fullName>
    </submittedName>
</protein>
<dbReference type="STRING" id="574566.I0Z1J8"/>
<dbReference type="GO" id="GO:0033260">
    <property type="term" value="P:nuclear DNA replication"/>
    <property type="evidence" value="ECO:0007669"/>
    <property type="project" value="TreeGrafter"/>
</dbReference>
<dbReference type="PANTHER" id="PTHR12972">
    <property type="entry name" value="DOWNSTREAM NEIGHBOR OF SON"/>
    <property type="match status" value="1"/>
</dbReference>
<keyword evidence="2" id="KW-0217">Developmental protein</keyword>
<feature type="compositionally biased region" description="Polar residues" evidence="5">
    <location>
        <begin position="10"/>
        <end position="19"/>
    </location>
</feature>
<dbReference type="InterPro" id="IPR024861">
    <property type="entry name" value="Donson"/>
</dbReference>
<reference evidence="6 7" key="1">
    <citation type="journal article" date="2012" name="Genome Biol.">
        <title>The genome of the polar eukaryotic microalga coccomyxa subellipsoidea reveals traits of cold adaptation.</title>
        <authorList>
            <person name="Blanc G."/>
            <person name="Agarkova I."/>
            <person name="Grimwood J."/>
            <person name="Kuo A."/>
            <person name="Brueggeman A."/>
            <person name="Dunigan D."/>
            <person name="Gurnon J."/>
            <person name="Ladunga I."/>
            <person name="Lindquist E."/>
            <person name="Lucas S."/>
            <person name="Pangilinan J."/>
            <person name="Proschold T."/>
            <person name="Salamov A."/>
            <person name="Schmutz J."/>
            <person name="Weeks D."/>
            <person name="Yamada T."/>
            <person name="Claverie J.M."/>
            <person name="Grigoriev I."/>
            <person name="Van Etten J."/>
            <person name="Lomsadze A."/>
            <person name="Borodovsky M."/>
        </authorList>
    </citation>
    <scope>NUCLEOTIDE SEQUENCE [LARGE SCALE GENOMIC DNA]</scope>
    <source>
        <strain evidence="6 7">C-169</strain>
    </source>
</reference>
<dbReference type="PANTHER" id="PTHR12972:SF0">
    <property type="entry name" value="PROTEIN DOWNSTREAM NEIGHBOR OF SON"/>
    <property type="match status" value="1"/>
</dbReference>
<evidence type="ECO:0000256" key="5">
    <source>
        <dbReference type="SAM" id="MobiDB-lite"/>
    </source>
</evidence>
<name>I0Z1J8_COCSC</name>
<gene>
    <name evidence="6" type="ORF">COCSUDRAFT_61947</name>
</gene>
<dbReference type="EMBL" id="AGSI01000005">
    <property type="protein sequence ID" value="EIE24517.1"/>
    <property type="molecule type" value="Genomic_DNA"/>
</dbReference>
<keyword evidence="7" id="KW-1185">Reference proteome</keyword>
<comment type="subcellular location">
    <subcellularLocation>
        <location evidence="1">Nucleus</location>
    </subcellularLocation>
</comment>
<dbReference type="KEGG" id="csl:COCSUDRAFT_61947"/>
<evidence type="ECO:0000256" key="3">
    <source>
        <dbReference type="ARBA" id="ARBA00023242"/>
    </source>
</evidence>
<feature type="region of interest" description="Disordered" evidence="5">
    <location>
        <begin position="1"/>
        <end position="27"/>
    </location>
</feature>
<keyword evidence="3" id="KW-0539">Nucleus</keyword>
<accession>I0Z1J8</accession>
<evidence type="ECO:0000256" key="1">
    <source>
        <dbReference type="ARBA" id="ARBA00004123"/>
    </source>
</evidence>
<dbReference type="GeneID" id="17042519"/>
<evidence type="ECO:0000256" key="2">
    <source>
        <dbReference type="ARBA" id="ARBA00022473"/>
    </source>
</evidence>
<organism evidence="6 7">
    <name type="scientific">Coccomyxa subellipsoidea (strain C-169)</name>
    <name type="common">Green microalga</name>
    <dbReference type="NCBI Taxonomy" id="574566"/>
    <lineage>
        <taxon>Eukaryota</taxon>
        <taxon>Viridiplantae</taxon>
        <taxon>Chlorophyta</taxon>
        <taxon>core chlorophytes</taxon>
        <taxon>Trebouxiophyceae</taxon>
        <taxon>Trebouxiophyceae incertae sedis</taxon>
        <taxon>Coccomyxaceae</taxon>
        <taxon>Coccomyxa</taxon>
        <taxon>Coccomyxa subellipsoidea</taxon>
    </lineage>
</organism>
<evidence type="ECO:0000313" key="6">
    <source>
        <dbReference type="EMBL" id="EIE24517.1"/>
    </source>
</evidence>
<evidence type="ECO:0000256" key="4">
    <source>
        <dbReference type="ARBA" id="ARBA00025806"/>
    </source>
</evidence>